<dbReference type="SUPFAM" id="SSF53474">
    <property type="entry name" value="alpha/beta-Hydrolases"/>
    <property type="match status" value="1"/>
</dbReference>
<dbReference type="Pfam" id="PF00151">
    <property type="entry name" value="Lipase"/>
    <property type="match status" value="1"/>
</dbReference>
<dbReference type="AlphaFoldDB" id="A0A977T735"/>
<dbReference type="GO" id="GO:0016298">
    <property type="term" value="F:lipase activity"/>
    <property type="evidence" value="ECO:0007669"/>
    <property type="project" value="InterPro"/>
</dbReference>
<comment type="subcellular location">
    <subcellularLocation>
        <location evidence="1">Secreted</location>
    </subcellularLocation>
</comment>
<evidence type="ECO:0000256" key="4">
    <source>
        <dbReference type="RuleBase" id="RU004262"/>
    </source>
</evidence>
<organism evidence="6">
    <name type="scientific">Manduca sexta</name>
    <name type="common">Tobacco hawkmoth</name>
    <name type="synonym">Tobacco hornworm</name>
    <dbReference type="NCBI Taxonomy" id="7130"/>
    <lineage>
        <taxon>Eukaryota</taxon>
        <taxon>Metazoa</taxon>
        <taxon>Ecdysozoa</taxon>
        <taxon>Arthropoda</taxon>
        <taxon>Hexapoda</taxon>
        <taxon>Insecta</taxon>
        <taxon>Pterygota</taxon>
        <taxon>Neoptera</taxon>
        <taxon>Endopterygota</taxon>
        <taxon>Lepidoptera</taxon>
        <taxon>Glossata</taxon>
        <taxon>Ditrysia</taxon>
        <taxon>Bombycoidea</taxon>
        <taxon>Sphingidae</taxon>
        <taxon>Sphinginae</taxon>
        <taxon>Sphingini</taxon>
        <taxon>Manduca</taxon>
    </lineage>
</organism>
<dbReference type="InterPro" id="IPR000734">
    <property type="entry name" value="TAG_lipase"/>
</dbReference>
<dbReference type="GO" id="GO:0016042">
    <property type="term" value="P:lipid catabolic process"/>
    <property type="evidence" value="ECO:0007669"/>
    <property type="project" value="TreeGrafter"/>
</dbReference>
<dbReference type="PANTHER" id="PTHR11610">
    <property type="entry name" value="LIPASE"/>
    <property type="match status" value="1"/>
</dbReference>
<sequence length="343" mass="37839">MEQPYFIKGKIGTNSLAFTCSFLVFVGRAATLVPRDNSHYIEGKSRYVWFPDGKGIPQLVDLHAAVDNSVLRYRNGAHAQYWLYTRQNPHKPQIIEHGRIDSIWGTNYNANKPLMVIIHGWRSDGNSGMNPLITDAYLTVQDANVIVVDWRVLADSSYVTAVKGAPIVGYFLGHFLNWFIRVGGGNWDNVHLVGFSLGAHIAGKAGRVTRRRPRRITGLDPAGPLWSDEAKGINKKSGQYVEVIHTDGDRLGIFNPIGNADFYPNGGRNPQPGCESSTCSHGRATELFASSVLNNHLVGRWCKNINKAEDSSCLGKGLKLGNSDLSKRGRGIYGLNTSSSWPF</sequence>
<dbReference type="PRINTS" id="PR00821">
    <property type="entry name" value="TAGLIPASE"/>
</dbReference>
<dbReference type="Gene3D" id="3.40.50.1820">
    <property type="entry name" value="alpha/beta hydrolase"/>
    <property type="match status" value="1"/>
</dbReference>
<evidence type="ECO:0000256" key="3">
    <source>
        <dbReference type="ARBA" id="ARBA00022525"/>
    </source>
</evidence>
<name>A0A977T735_MANSE</name>
<dbReference type="GO" id="GO:0005615">
    <property type="term" value="C:extracellular space"/>
    <property type="evidence" value="ECO:0007669"/>
    <property type="project" value="TreeGrafter"/>
</dbReference>
<evidence type="ECO:0000256" key="2">
    <source>
        <dbReference type="ARBA" id="ARBA00010701"/>
    </source>
</evidence>
<dbReference type="InterPro" id="IPR013818">
    <property type="entry name" value="Lipase"/>
</dbReference>
<evidence type="ECO:0000313" key="6">
    <source>
        <dbReference type="EMBL" id="UXP71894.1"/>
    </source>
</evidence>
<evidence type="ECO:0000259" key="5">
    <source>
        <dbReference type="Pfam" id="PF00151"/>
    </source>
</evidence>
<reference evidence="6" key="1">
    <citation type="journal article" date="2022" name="Insect Sci.">
        <title>Genome-wide identification, classification, and expression profiling of serine esterases and other esterase-related proteins in the tobacco hornworm, Manduca sexta.</title>
        <authorList>
            <person name="Miao Z."/>
            <person name="Xiong C."/>
            <person name="Cao X."/>
            <person name="Shan T."/>
            <person name="Jin Q."/>
            <person name="Jiang H."/>
        </authorList>
    </citation>
    <scope>NUCLEOTIDE SEQUENCE</scope>
    <source>
        <strain evidence="6">NL20</strain>
    </source>
</reference>
<evidence type="ECO:0000256" key="1">
    <source>
        <dbReference type="ARBA" id="ARBA00004613"/>
    </source>
</evidence>
<protein>
    <submittedName>
        <fullName evidence="6">Esterase</fullName>
    </submittedName>
</protein>
<comment type="similarity">
    <text evidence="2 4">Belongs to the AB hydrolase superfamily. Lipase family.</text>
</comment>
<dbReference type="InterPro" id="IPR029058">
    <property type="entry name" value="AB_hydrolase_fold"/>
</dbReference>
<feature type="domain" description="Lipase" evidence="5">
    <location>
        <begin position="78"/>
        <end position="315"/>
    </location>
</feature>
<dbReference type="GO" id="GO:0017171">
    <property type="term" value="F:serine hydrolase activity"/>
    <property type="evidence" value="ECO:0007669"/>
    <property type="project" value="TreeGrafter"/>
</dbReference>
<proteinExistence type="evidence at transcript level"/>
<dbReference type="EMBL" id="ON929112">
    <property type="protein sequence ID" value="UXP71894.1"/>
    <property type="molecule type" value="mRNA"/>
</dbReference>
<dbReference type="InterPro" id="IPR033906">
    <property type="entry name" value="Lipase_N"/>
</dbReference>
<keyword evidence="3" id="KW-0964">Secreted</keyword>
<dbReference type="CDD" id="cd00707">
    <property type="entry name" value="Pancreat_lipase_like"/>
    <property type="match status" value="1"/>
</dbReference>
<accession>A0A977T735</accession>
<dbReference type="PANTHER" id="PTHR11610:SF150">
    <property type="entry name" value="FI01825P-RELATED"/>
    <property type="match status" value="1"/>
</dbReference>